<organism evidence="3 4">
    <name type="scientific">Stylonychia lemnae</name>
    <name type="common">Ciliate</name>
    <dbReference type="NCBI Taxonomy" id="5949"/>
    <lineage>
        <taxon>Eukaryota</taxon>
        <taxon>Sar</taxon>
        <taxon>Alveolata</taxon>
        <taxon>Ciliophora</taxon>
        <taxon>Intramacronucleata</taxon>
        <taxon>Spirotrichea</taxon>
        <taxon>Stichotrichia</taxon>
        <taxon>Sporadotrichida</taxon>
        <taxon>Oxytrichidae</taxon>
        <taxon>Stylonychinae</taxon>
        <taxon>Stylonychia</taxon>
    </lineage>
</organism>
<name>A0A078AJZ3_STYLE</name>
<sequence>MSHHSQIDTPNDDNQRSYGFISPSRHEPPGGRTSFYQQQSNNYQAQGYLYGSSFNPRDTLSSQNSQPLRFSGSQSHLLSGNKGVQSNGFQQTQLQQREIPRVGAAQQLNASTVHHQSSSHIAITQPNVQANQSVILVKSEETRDKIISSYREEIKVQPQRDRDYRHLSDLIADLQRRIRSLEGNLSDSQREHEESLSSQQKIIHHHQGEIESLKKTIVDREQEGIKVYDEIAATKREIEDRDSEIYTTSRDIDTVRKTNEQLRREIEFLQQDINQAQDVKKRQQQGIYQLKNDLRFQDKEVDEQQSRVVVLDKEAKNLNERAKHLTETLDQKSIIVERTLVKQDGLDRDINILKQNIISIDVDINDVERSNDRQIELQKQLLRQKDQEIVRSQDQTYHLRELEARNKEAEIQVEHLRKDLDGVRYSNDALLDRNHDLKLELESLNGHSELLTSQNRELQRELDSFVETDDVVRRNLDRKEKVIQIRQQVDEVIQKSIVDLVARSPRRARSPVKFEGYQSANAETSYYQQQQFGGSHGVHQQQQLHNTSHFYRSQREEQAPVQQLDQSQLRKSQFAESVNFRGSPLRRGQLEHQY</sequence>
<dbReference type="AlphaFoldDB" id="A0A078AJZ3"/>
<dbReference type="InParanoid" id="A0A078AJZ3"/>
<evidence type="ECO:0000313" key="3">
    <source>
        <dbReference type="EMBL" id="CDW82705.1"/>
    </source>
</evidence>
<feature type="compositionally biased region" description="Polar residues" evidence="2">
    <location>
        <begin position="52"/>
        <end position="90"/>
    </location>
</feature>
<keyword evidence="1" id="KW-0175">Coiled coil</keyword>
<feature type="coiled-coil region" evidence="1">
    <location>
        <begin position="252"/>
        <end position="328"/>
    </location>
</feature>
<dbReference type="EMBL" id="CCKQ01011167">
    <property type="protein sequence ID" value="CDW82705.1"/>
    <property type="molecule type" value="Genomic_DNA"/>
</dbReference>
<feature type="region of interest" description="Disordered" evidence="2">
    <location>
        <begin position="183"/>
        <end position="202"/>
    </location>
</feature>
<proteinExistence type="predicted"/>
<feature type="coiled-coil region" evidence="1">
    <location>
        <begin position="399"/>
        <end position="468"/>
    </location>
</feature>
<keyword evidence="4" id="KW-1185">Reference proteome</keyword>
<dbReference type="OrthoDB" id="310114at2759"/>
<evidence type="ECO:0000256" key="1">
    <source>
        <dbReference type="SAM" id="Coils"/>
    </source>
</evidence>
<gene>
    <name evidence="3" type="primary">Contig11162.g11924</name>
    <name evidence="3" type="ORF">STYLEM_11738</name>
</gene>
<protein>
    <submittedName>
        <fullName evidence="3">Uncharacterized protein</fullName>
    </submittedName>
</protein>
<accession>A0A078AJZ3</accession>
<dbReference type="Proteomes" id="UP000039865">
    <property type="component" value="Unassembled WGS sequence"/>
</dbReference>
<feature type="region of interest" description="Disordered" evidence="2">
    <location>
        <begin position="48"/>
        <end position="90"/>
    </location>
</feature>
<evidence type="ECO:0000256" key="2">
    <source>
        <dbReference type="SAM" id="MobiDB-lite"/>
    </source>
</evidence>
<evidence type="ECO:0000313" key="4">
    <source>
        <dbReference type="Proteomes" id="UP000039865"/>
    </source>
</evidence>
<reference evidence="3 4" key="1">
    <citation type="submission" date="2014-06" db="EMBL/GenBank/DDBJ databases">
        <authorList>
            <person name="Swart Estienne"/>
        </authorList>
    </citation>
    <scope>NUCLEOTIDE SEQUENCE [LARGE SCALE GENOMIC DNA]</scope>
    <source>
        <strain evidence="3 4">130c</strain>
    </source>
</reference>
<feature type="region of interest" description="Disordered" evidence="2">
    <location>
        <begin position="1"/>
        <end position="36"/>
    </location>
</feature>